<gene>
    <name evidence="2" type="primary">yaaA</name>
    <name evidence="2" type="ORF">GCM10009125_18820</name>
</gene>
<dbReference type="PANTHER" id="PTHR30283:SF4">
    <property type="entry name" value="PEROXIDE STRESS RESISTANCE PROTEIN YAAA"/>
    <property type="match status" value="1"/>
</dbReference>
<dbReference type="HAMAP" id="MF_00652">
    <property type="entry name" value="UPF0246"/>
    <property type="match status" value="1"/>
</dbReference>
<dbReference type="Proteomes" id="UP001501176">
    <property type="component" value="Unassembled WGS sequence"/>
</dbReference>
<dbReference type="InterPro" id="IPR005583">
    <property type="entry name" value="YaaA"/>
</dbReference>
<name>A0ABN0TTV6_9BURK</name>
<evidence type="ECO:0000313" key="2">
    <source>
        <dbReference type="EMBL" id="GAA0230071.1"/>
    </source>
</evidence>
<comment type="caution">
    <text evidence="2">The sequence shown here is derived from an EMBL/GenBank/DDBJ whole genome shotgun (WGS) entry which is preliminary data.</text>
</comment>
<keyword evidence="3" id="KW-1185">Reference proteome</keyword>
<evidence type="ECO:0000313" key="3">
    <source>
        <dbReference type="Proteomes" id="UP001501176"/>
    </source>
</evidence>
<reference evidence="2 3" key="1">
    <citation type="journal article" date="2019" name="Int. J. Syst. Evol. Microbiol.">
        <title>The Global Catalogue of Microorganisms (GCM) 10K type strain sequencing project: providing services to taxonomists for standard genome sequencing and annotation.</title>
        <authorList>
            <consortium name="The Broad Institute Genomics Platform"/>
            <consortium name="The Broad Institute Genome Sequencing Center for Infectious Disease"/>
            <person name="Wu L."/>
            <person name="Ma J."/>
        </authorList>
    </citation>
    <scope>NUCLEOTIDE SEQUENCE [LARGE SCALE GENOMIC DNA]</scope>
    <source>
        <strain evidence="2 3">JCM 16240</strain>
    </source>
</reference>
<accession>A0ABN0TTV6</accession>
<dbReference type="NCBIfam" id="NF002542">
    <property type="entry name" value="PRK02101.1-3"/>
    <property type="match status" value="1"/>
</dbReference>
<protein>
    <recommendedName>
        <fullName evidence="1">UPF0246 protein GCM10009125_18820</fullName>
    </recommendedName>
</protein>
<evidence type="ECO:0000256" key="1">
    <source>
        <dbReference type="HAMAP-Rule" id="MF_00652"/>
    </source>
</evidence>
<dbReference type="RefSeq" id="WP_325126570.1">
    <property type="nucleotide sequence ID" value="NZ_BAAAFN010000014.1"/>
</dbReference>
<dbReference type="PANTHER" id="PTHR30283">
    <property type="entry name" value="PEROXIDE STRESS RESPONSE PROTEIN YAAA"/>
    <property type="match status" value="1"/>
</dbReference>
<sequence>MLTVLSPAKKLDYDSPVRTALQSQPVFPEQTRELIGILRLLSASDLAGLMGLSDALARLNADRYAAWVDAPDARHARQAVLAFDGDVYEGLRAPELSDDRLNWAQEHLAILSGLYGVLRPLDLIQPHRLEMGTRLRTARGSTLYAWWGDLIAGELNRRLDALSGQRILLNLASGEYFKSVDRKALDARVVECVFQDEKNGTWKIISFYAKRARGLMARYIVDHGIDDVRDLRDFATEGYAYAPRESSGDRLVFRRSARPDQG</sequence>
<dbReference type="Pfam" id="PF03883">
    <property type="entry name" value="H2O2_YaaD"/>
    <property type="match status" value="1"/>
</dbReference>
<proteinExistence type="inferred from homology"/>
<comment type="similarity">
    <text evidence="1">Belongs to the UPF0246 family.</text>
</comment>
<organism evidence="2 3">
    <name type="scientific">Castellaniella daejeonensis</name>
    <dbReference type="NCBI Taxonomy" id="659013"/>
    <lineage>
        <taxon>Bacteria</taxon>
        <taxon>Pseudomonadati</taxon>
        <taxon>Pseudomonadota</taxon>
        <taxon>Betaproteobacteria</taxon>
        <taxon>Burkholderiales</taxon>
        <taxon>Alcaligenaceae</taxon>
        <taxon>Castellaniella</taxon>
    </lineage>
</organism>
<dbReference type="EMBL" id="BAAAFN010000014">
    <property type="protein sequence ID" value="GAA0230071.1"/>
    <property type="molecule type" value="Genomic_DNA"/>
</dbReference>